<accession>A0A9D1W980</accession>
<dbReference type="EC" id="2.5.1.61" evidence="6 10"/>
<comment type="catalytic activity">
    <reaction evidence="9">
        <text>4 porphobilinogen + H2O = hydroxymethylbilane + 4 NH4(+)</text>
        <dbReference type="Rhea" id="RHEA:13185"/>
        <dbReference type="ChEBI" id="CHEBI:15377"/>
        <dbReference type="ChEBI" id="CHEBI:28938"/>
        <dbReference type="ChEBI" id="CHEBI:57845"/>
        <dbReference type="ChEBI" id="CHEBI:58126"/>
        <dbReference type="EC" id="2.5.1.61"/>
    </reaction>
</comment>
<comment type="cofactor">
    <cofactor evidence="1">
        <name>dipyrromethane</name>
        <dbReference type="ChEBI" id="CHEBI:60342"/>
    </cofactor>
</comment>
<feature type="domain" description="Tetrapyrrole biosynthesis uroporphyrinogen III synthase" evidence="12">
    <location>
        <begin position="342"/>
        <end position="509"/>
    </location>
</feature>
<reference evidence="13" key="1">
    <citation type="journal article" date="2021" name="PeerJ">
        <title>Extensive microbial diversity within the chicken gut microbiome revealed by metagenomics and culture.</title>
        <authorList>
            <person name="Gilroy R."/>
            <person name="Ravi A."/>
            <person name="Getino M."/>
            <person name="Pursley I."/>
            <person name="Horton D.L."/>
            <person name="Alikhan N.F."/>
            <person name="Baker D."/>
            <person name="Gharbi K."/>
            <person name="Hall N."/>
            <person name="Watson M."/>
            <person name="Adriaenssens E.M."/>
            <person name="Foster-Nyarko E."/>
            <person name="Jarju S."/>
            <person name="Secka A."/>
            <person name="Antonio M."/>
            <person name="Oren A."/>
            <person name="Chaudhuri R.R."/>
            <person name="La Ragione R."/>
            <person name="Hildebrand F."/>
            <person name="Pallen M.J."/>
        </authorList>
    </citation>
    <scope>NUCLEOTIDE SEQUENCE</scope>
    <source>
        <strain evidence="13">1719</strain>
    </source>
</reference>
<comment type="similarity">
    <text evidence="4">Belongs to the HMBS family.</text>
</comment>
<dbReference type="InterPro" id="IPR022419">
    <property type="entry name" value="Porphobilin_deaminase_cofac_BS"/>
</dbReference>
<dbReference type="FunFam" id="3.40.190.10:FF:000005">
    <property type="entry name" value="Porphobilinogen deaminase"/>
    <property type="match status" value="1"/>
</dbReference>
<dbReference type="Pfam" id="PF02602">
    <property type="entry name" value="HEM4"/>
    <property type="match status" value="1"/>
</dbReference>
<dbReference type="NCBIfam" id="TIGR00212">
    <property type="entry name" value="hemC"/>
    <property type="match status" value="1"/>
</dbReference>
<gene>
    <name evidence="13" type="primary">hemC</name>
    <name evidence="13" type="ORF">H9853_08065</name>
</gene>
<protein>
    <recommendedName>
        <fullName evidence="6 10">Hydroxymethylbilane synthase</fullName>
        <ecNumber evidence="6 10">2.5.1.61</ecNumber>
    </recommendedName>
</protein>
<evidence type="ECO:0000256" key="4">
    <source>
        <dbReference type="ARBA" id="ARBA00005638"/>
    </source>
</evidence>
<evidence type="ECO:0000313" key="14">
    <source>
        <dbReference type="Proteomes" id="UP000824156"/>
    </source>
</evidence>
<dbReference type="PANTHER" id="PTHR11557">
    <property type="entry name" value="PORPHOBILINOGEN DEAMINASE"/>
    <property type="match status" value="1"/>
</dbReference>
<organism evidence="13 14">
    <name type="scientific">Candidatus Sphingobacterium stercoripullorum</name>
    <dbReference type="NCBI Taxonomy" id="2838759"/>
    <lineage>
        <taxon>Bacteria</taxon>
        <taxon>Pseudomonadati</taxon>
        <taxon>Bacteroidota</taxon>
        <taxon>Sphingobacteriia</taxon>
        <taxon>Sphingobacteriales</taxon>
        <taxon>Sphingobacteriaceae</taxon>
        <taxon>Sphingobacterium</taxon>
    </lineage>
</organism>
<evidence type="ECO:0000256" key="1">
    <source>
        <dbReference type="ARBA" id="ARBA00001916"/>
    </source>
</evidence>
<proteinExistence type="inferred from homology"/>
<evidence type="ECO:0000259" key="11">
    <source>
        <dbReference type="Pfam" id="PF01379"/>
    </source>
</evidence>
<evidence type="ECO:0000256" key="2">
    <source>
        <dbReference type="ARBA" id="ARBA00002869"/>
    </source>
</evidence>
<evidence type="ECO:0000256" key="6">
    <source>
        <dbReference type="ARBA" id="ARBA00012655"/>
    </source>
</evidence>
<dbReference type="PRINTS" id="PR00151">
    <property type="entry name" value="PORPHBDMNASE"/>
</dbReference>
<dbReference type="EMBL" id="DXEZ01000222">
    <property type="protein sequence ID" value="HIX54965.1"/>
    <property type="molecule type" value="Genomic_DNA"/>
</dbReference>
<dbReference type="GO" id="GO:0004852">
    <property type="term" value="F:uroporphyrinogen-III synthase activity"/>
    <property type="evidence" value="ECO:0007669"/>
    <property type="project" value="InterPro"/>
</dbReference>
<evidence type="ECO:0000256" key="8">
    <source>
        <dbReference type="ARBA" id="ARBA00023244"/>
    </source>
</evidence>
<evidence type="ECO:0000256" key="7">
    <source>
        <dbReference type="ARBA" id="ARBA00022679"/>
    </source>
</evidence>
<dbReference type="InterPro" id="IPR022417">
    <property type="entry name" value="Porphobilin_deaminase_N"/>
</dbReference>
<dbReference type="GO" id="GO:0005737">
    <property type="term" value="C:cytoplasm"/>
    <property type="evidence" value="ECO:0007669"/>
    <property type="project" value="UniProtKB-UniRule"/>
</dbReference>
<evidence type="ECO:0000256" key="10">
    <source>
        <dbReference type="NCBIfam" id="TIGR00212"/>
    </source>
</evidence>
<feature type="domain" description="Porphobilinogen deaminase N-terminal" evidence="11">
    <location>
        <begin position="5"/>
        <end position="216"/>
    </location>
</feature>
<dbReference type="Gene3D" id="3.40.190.10">
    <property type="entry name" value="Periplasmic binding protein-like II"/>
    <property type="match status" value="2"/>
</dbReference>
<dbReference type="PROSITE" id="PS00533">
    <property type="entry name" value="PORPHOBILINOGEN_DEAM"/>
    <property type="match status" value="1"/>
</dbReference>
<dbReference type="PANTHER" id="PTHR11557:SF0">
    <property type="entry name" value="PORPHOBILINOGEN DEAMINASE"/>
    <property type="match status" value="1"/>
</dbReference>
<dbReference type="SUPFAM" id="SSF53850">
    <property type="entry name" value="Periplasmic binding protein-like II"/>
    <property type="match status" value="1"/>
</dbReference>
<dbReference type="Pfam" id="PF01379">
    <property type="entry name" value="Porphobil_deam"/>
    <property type="match status" value="1"/>
</dbReference>
<evidence type="ECO:0000256" key="3">
    <source>
        <dbReference type="ARBA" id="ARBA00004735"/>
    </source>
</evidence>
<reference evidence="13" key="2">
    <citation type="submission" date="2021-04" db="EMBL/GenBank/DDBJ databases">
        <authorList>
            <person name="Gilroy R."/>
        </authorList>
    </citation>
    <scope>NUCLEOTIDE SEQUENCE</scope>
    <source>
        <strain evidence="13">1719</strain>
    </source>
</reference>
<dbReference type="Proteomes" id="UP000824156">
    <property type="component" value="Unassembled WGS sequence"/>
</dbReference>
<evidence type="ECO:0000256" key="9">
    <source>
        <dbReference type="ARBA" id="ARBA00048169"/>
    </source>
</evidence>
<dbReference type="GO" id="GO:0004418">
    <property type="term" value="F:hydroxymethylbilane synthase activity"/>
    <property type="evidence" value="ECO:0007669"/>
    <property type="project" value="UniProtKB-UniRule"/>
</dbReference>
<dbReference type="Gene3D" id="3.40.50.10090">
    <property type="match status" value="2"/>
</dbReference>
<name>A0A9D1W980_9SPHI</name>
<evidence type="ECO:0000259" key="12">
    <source>
        <dbReference type="Pfam" id="PF02602"/>
    </source>
</evidence>
<dbReference type="SUPFAM" id="SSF69618">
    <property type="entry name" value="HemD-like"/>
    <property type="match status" value="1"/>
</dbReference>
<evidence type="ECO:0000256" key="5">
    <source>
        <dbReference type="ARBA" id="ARBA00011245"/>
    </source>
</evidence>
<keyword evidence="7 13" id="KW-0808">Transferase</keyword>
<dbReference type="InterPro" id="IPR003754">
    <property type="entry name" value="4pyrrol_synth_uPrphyn_synth"/>
</dbReference>
<dbReference type="GO" id="GO:0006783">
    <property type="term" value="P:heme biosynthetic process"/>
    <property type="evidence" value="ECO:0007669"/>
    <property type="project" value="TreeGrafter"/>
</dbReference>
<dbReference type="InterPro" id="IPR036803">
    <property type="entry name" value="Porphobilinogen_deaminase_C_sf"/>
</dbReference>
<keyword evidence="8" id="KW-0627">Porphyrin biosynthesis</keyword>
<evidence type="ECO:0000313" key="13">
    <source>
        <dbReference type="EMBL" id="HIX54965.1"/>
    </source>
</evidence>
<dbReference type="AlphaFoldDB" id="A0A9D1W980"/>
<sequence length="528" mass="59417">MDRKLIIGTRGSKLAMWQANYIKDKLVALGYQADLKVIKTQGDIIQHLRFDKIEGKGFFTKELEESLFKKEIDLAVHSHKDLPTVNPEGLIIAAVTEREDPAELLIVHKDCIDLSKKLMLKHNATVGTSSNRRKAQLAGLRPDLEFADLRGNIQTRLQKLRDEQYDAIVLAKAGVVRVEMDLSDFHVIEISPLEVIPAPAQGALAIQIREDDTQLKEVLSNIHEAEVSDNIGIERKILNLFDAGCHAPLGSYCIKTDDHYECWTSVADTADDFPQRLYIKEQNADVLVEKVYKAFKTERKFPERVFISREIDEHSYFGRAMEDLKIQLDARSLINIFPIVKKLDSYILKHVDWIFFNSKNAIEHFFALEPILSKKTKFGVVGSGSADKLKQFGKEPDYSGEAFGIQMDEIAMEFATIVSGQTVLFPRAKDSLLSMQKYLDEKTKVIDLPVYETVLKKEIPASSANVLIFTSPSNVEAYFAENLLDPSQKVISIGHSTGKVLDRLGVKYSLPYSPDEIGLAEAVFGLDI</sequence>
<dbReference type="CDD" id="cd06578">
    <property type="entry name" value="HemD"/>
    <property type="match status" value="1"/>
</dbReference>
<comment type="subunit">
    <text evidence="5">Monomer.</text>
</comment>
<dbReference type="InterPro" id="IPR000860">
    <property type="entry name" value="HemC"/>
</dbReference>
<dbReference type="InterPro" id="IPR036108">
    <property type="entry name" value="4pyrrol_syn_uPrphyn_synt_sf"/>
</dbReference>
<comment type="caution">
    <text evidence="13">The sequence shown here is derived from an EMBL/GenBank/DDBJ whole genome shotgun (WGS) entry which is preliminary data.</text>
</comment>
<comment type="pathway">
    <text evidence="3">Porphyrin-containing compound metabolism; protoporphyrin-IX biosynthesis; coproporphyrinogen-III from 5-aminolevulinate: step 2/4.</text>
</comment>
<dbReference type="SUPFAM" id="SSF54782">
    <property type="entry name" value="Porphobilinogen deaminase (hydroxymethylbilane synthase), C-terminal domain"/>
    <property type="match status" value="1"/>
</dbReference>
<comment type="function">
    <text evidence="2">Tetrapolymerization of the monopyrrole PBG into the hydroxymethylbilane pre-uroporphyrinogen in several discrete steps.</text>
</comment>